<sequence length="113" mass="12176">MSSRLQEDRKGHGHSVNNIEVQPDKSDSSPLNSPRITPISVDIAHLAISQRNPLPRSKLLINKKTFIALWDTGAEISGISKDAADKMGVGIDSTHAVQYSDVNGNIKTICGVT</sequence>
<reference evidence="2" key="1">
    <citation type="journal article" date="2020" name="Microb. Genom.">
        <title>Genetic diversity of clinical and environmental Mucorales isolates obtained from an investigation of mucormycosis cases among solid organ transplant recipients.</title>
        <authorList>
            <person name="Nguyen M.H."/>
            <person name="Kaul D."/>
            <person name="Muto C."/>
            <person name="Cheng S.J."/>
            <person name="Richter R.A."/>
            <person name="Bruno V.M."/>
            <person name="Liu G."/>
            <person name="Beyhan S."/>
            <person name="Sundermann A.J."/>
            <person name="Mounaud S."/>
            <person name="Pasculle A.W."/>
            <person name="Nierman W.C."/>
            <person name="Driscoll E."/>
            <person name="Cumbie R."/>
            <person name="Clancy C.J."/>
            <person name="Dupont C.L."/>
        </authorList>
    </citation>
    <scope>NUCLEOTIDE SEQUENCE</scope>
    <source>
        <strain evidence="2">GL11</strain>
    </source>
</reference>
<dbReference type="OrthoDB" id="2289648at2759"/>
<dbReference type="SUPFAM" id="SSF50630">
    <property type="entry name" value="Acid proteases"/>
    <property type="match status" value="1"/>
</dbReference>
<keyword evidence="3" id="KW-1185">Reference proteome</keyword>
<dbReference type="InterPro" id="IPR021109">
    <property type="entry name" value="Peptidase_aspartic_dom_sf"/>
</dbReference>
<organism evidence="2 3">
    <name type="scientific">Rhizopus oryzae</name>
    <name type="common">Mucormycosis agent</name>
    <name type="synonym">Rhizopus arrhizus var. delemar</name>
    <dbReference type="NCBI Taxonomy" id="64495"/>
    <lineage>
        <taxon>Eukaryota</taxon>
        <taxon>Fungi</taxon>
        <taxon>Fungi incertae sedis</taxon>
        <taxon>Mucoromycota</taxon>
        <taxon>Mucoromycotina</taxon>
        <taxon>Mucoromycetes</taxon>
        <taxon>Mucorales</taxon>
        <taxon>Mucorineae</taxon>
        <taxon>Rhizopodaceae</taxon>
        <taxon>Rhizopus</taxon>
    </lineage>
</organism>
<dbReference type="Pfam" id="PF13650">
    <property type="entry name" value="Asp_protease_2"/>
    <property type="match status" value="1"/>
</dbReference>
<evidence type="ECO:0000256" key="1">
    <source>
        <dbReference type="SAM" id="MobiDB-lite"/>
    </source>
</evidence>
<evidence type="ECO:0000313" key="3">
    <source>
        <dbReference type="Proteomes" id="UP000716291"/>
    </source>
</evidence>
<dbReference type="Gene3D" id="2.40.70.10">
    <property type="entry name" value="Acid Proteases"/>
    <property type="match status" value="1"/>
</dbReference>
<gene>
    <name evidence="2" type="ORF">G6F64_011975</name>
</gene>
<feature type="region of interest" description="Disordered" evidence="1">
    <location>
        <begin position="1"/>
        <end position="34"/>
    </location>
</feature>
<dbReference type="AlphaFoldDB" id="A0A9P7BLP3"/>
<name>A0A9P7BLP3_RHIOR</name>
<evidence type="ECO:0000313" key="2">
    <source>
        <dbReference type="EMBL" id="KAG1301249.1"/>
    </source>
</evidence>
<feature type="compositionally biased region" description="Basic and acidic residues" evidence="1">
    <location>
        <begin position="1"/>
        <end position="10"/>
    </location>
</feature>
<dbReference type="EMBL" id="JAANQT010003254">
    <property type="protein sequence ID" value="KAG1301249.1"/>
    <property type="molecule type" value="Genomic_DNA"/>
</dbReference>
<dbReference type="Proteomes" id="UP000716291">
    <property type="component" value="Unassembled WGS sequence"/>
</dbReference>
<accession>A0A9P7BLP3</accession>
<comment type="caution">
    <text evidence="2">The sequence shown here is derived from an EMBL/GenBank/DDBJ whole genome shotgun (WGS) entry which is preliminary data.</text>
</comment>
<proteinExistence type="predicted"/>
<protein>
    <submittedName>
        <fullName evidence="2">Uncharacterized protein</fullName>
    </submittedName>
</protein>